<proteinExistence type="inferred from homology"/>
<dbReference type="InterPro" id="IPR013783">
    <property type="entry name" value="Ig-like_fold"/>
</dbReference>
<sequence>MMTNREQCVLGFSVIFIFVGLAAVKAVPIKDSCSMVGPEISDFHIQGEAVVIRFPFLENVISYKGLQVDSSTTFLVSHNNHSDLHNQSHRVIQKGRAIWLLPSLPSDSGTYTYVFRSSTFCYMGDISVTIYKTGREDMDMISHPVSAQPDKDLTIICPHTDHFKKKESPQWYKGFHSDAFPLKSARYNTGTRDLLTIRNISVEDEGLYTCRLTVIINNTQYNITRIWKLQVLDPETDILDSQTEPTTNSMDDALTSSSLLYPYIITPVNGSLIESCLGSSLAIQCKVFVGNQSLDFTEVTWLVNGQLPEHSFLNGRAFQANKKVSGSHIEVQLVFLELHEKDMSVELKCVAKNVLGKQEVITQIKLQDSTFVWLVTAAIASSFFLLVVSVFLYLLHPRRRKQNDYILARQNSTF</sequence>
<keyword evidence="11" id="KW-1185">Reference proteome</keyword>
<evidence type="ECO:0000313" key="11">
    <source>
        <dbReference type="Proteomes" id="UP001501920"/>
    </source>
</evidence>
<dbReference type="GeneTree" id="ENSGT01090000259985"/>
<dbReference type="SUPFAM" id="SSF48726">
    <property type="entry name" value="Immunoglobulin"/>
    <property type="match status" value="2"/>
</dbReference>
<organism evidence="10 11">
    <name type="scientific">Pygocentrus nattereri</name>
    <name type="common">Red-bellied piranha</name>
    <dbReference type="NCBI Taxonomy" id="42514"/>
    <lineage>
        <taxon>Eukaryota</taxon>
        <taxon>Metazoa</taxon>
        <taxon>Chordata</taxon>
        <taxon>Craniata</taxon>
        <taxon>Vertebrata</taxon>
        <taxon>Euteleostomi</taxon>
        <taxon>Actinopterygii</taxon>
        <taxon>Neopterygii</taxon>
        <taxon>Teleostei</taxon>
        <taxon>Ostariophysi</taxon>
        <taxon>Characiformes</taxon>
        <taxon>Characoidei</taxon>
        <taxon>Pygocentrus</taxon>
    </lineage>
</organism>
<name>A0A3B4D0K2_PYGNA</name>
<reference evidence="10" key="3">
    <citation type="submission" date="2025-09" db="UniProtKB">
        <authorList>
            <consortium name="Ensembl"/>
        </authorList>
    </citation>
    <scope>IDENTIFICATION</scope>
</reference>
<dbReference type="Proteomes" id="UP001501920">
    <property type="component" value="Chromosome 6"/>
</dbReference>
<dbReference type="InterPro" id="IPR007110">
    <property type="entry name" value="Ig-like_dom"/>
</dbReference>
<evidence type="ECO:0000259" key="9">
    <source>
        <dbReference type="PROSITE" id="PS50835"/>
    </source>
</evidence>
<dbReference type="InterPro" id="IPR013151">
    <property type="entry name" value="Immunoglobulin_dom"/>
</dbReference>
<evidence type="ECO:0000313" key="10">
    <source>
        <dbReference type="Ensembl" id="ENSPNAP00000017842.2"/>
    </source>
</evidence>
<comment type="similarity">
    <text evidence="1">Belongs to the interleukin-1 receptor family.</text>
</comment>
<feature type="transmembrane region" description="Helical" evidence="7">
    <location>
        <begin position="371"/>
        <end position="395"/>
    </location>
</feature>
<dbReference type="OrthoDB" id="9881731at2759"/>
<evidence type="ECO:0000256" key="1">
    <source>
        <dbReference type="ARBA" id="ARBA00009752"/>
    </source>
</evidence>
<dbReference type="GeneID" id="108443375"/>
<keyword evidence="7" id="KW-0812">Transmembrane</keyword>
<dbReference type="STRING" id="42514.ENSPNAP00000017842"/>
<dbReference type="SMART" id="SM00409">
    <property type="entry name" value="IG"/>
    <property type="match status" value="2"/>
</dbReference>
<evidence type="ECO:0000256" key="4">
    <source>
        <dbReference type="ARBA" id="ARBA00023157"/>
    </source>
</evidence>
<dbReference type="OMA" id="LLWWTAN"/>
<keyword evidence="4" id="KW-1015">Disulfide bond</keyword>
<dbReference type="InterPro" id="IPR004074">
    <property type="entry name" value="IL-1_rcpt_I/II-typ"/>
</dbReference>
<keyword evidence="3" id="KW-0677">Repeat</keyword>
<dbReference type="GO" id="GO:0004908">
    <property type="term" value="F:interleukin-1 receptor activity"/>
    <property type="evidence" value="ECO:0007669"/>
    <property type="project" value="InterPro"/>
</dbReference>
<reference evidence="10 11" key="1">
    <citation type="submission" date="2020-10" db="EMBL/GenBank/DDBJ databases">
        <title>Pygocentrus nattereri (red-bellied piranha) genome, fPygNat1, primary haplotype.</title>
        <authorList>
            <person name="Myers G."/>
            <person name="Meyer A."/>
            <person name="Karagic N."/>
            <person name="Pippel M."/>
            <person name="Winkler S."/>
            <person name="Tracey A."/>
            <person name="Wood J."/>
            <person name="Formenti G."/>
            <person name="Howe K."/>
            <person name="Fedrigo O."/>
            <person name="Jarvis E.D."/>
        </authorList>
    </citation>
    <scope>NUCLEOTIDE SEQUENCE [LARGE SCALE GENOMIC DNA]</scope>
</reference>
<keyword evidence="7" id="KW-1133">Transmembrane helix</keyword>
<evidence type="ECO:0000256" key="2">
    <source>
        <dbReference type="ARBA" id="ARBA00022729"/>
    </source>
</evidence>
<dbReference type="InterPro" id="IPR003599">
    <property type="entry name" value="Ig_sub"/>
</dbReference>
<dbReference type="Ensembl" id="ENSPNAT00000026792.2">
    <property type="protein sequence ID" value="ENSPNAP00000017842.2"/>
    <property type="gene ID" value="ENSPNAG00000003809.2"/>
</dbReference>
<dbReference type="InterPro" id="IPR036179">
    <property type="entry name" value="Ig-like_dom_sf"/>
</dbReference>
<keyword evidence="5" id="KW-0325">Glycoprotein</keyword>
<dbReference type="PANTHER" id="PTHR11890:SF18">
    <property type="entry name" value="LYMPHOCYTE ACTIVATION GENE 3 PROTEIN"/>
    <property type="match status" value="1"/>
</dbReference>
<feature type="domain" description="Ig-like" evidence="9">
    <location>
        <begin position="136"/>
        <end position="224"/>
    </location>
</feature>
<dbReference type="AlphaFoldDB" id="A0A3B4D0K2"/>
<dbReference type="PRINTS" id="PR01536">
    <property type="entry name" value="INTRLKN1R12F"/>
</dbReference>
<evidence type="ECO:0000256" key="7">
    <source>
        <dbReference type="SAM" id="Phobius"/>
    </source>
</evidence>
<protein>
    <recommendedName>
        <fullName evidence="9">Ig-like domain-containing protein</fullName>
    </recommendedName>
</protein>
<feature type="chain" id="PRO_5043635499" description="Ig-like domain-containing protein" evidence="8">
    <location>
        <begin position="27"/>
        <end position="414"/>
    </location>
</feature>
<dbReference type="Gene3D" id="2.60.40.10">
    <property type="entry name" value="Immunoglobulins"/>
    <property type="match status" value="3"/>
</dbReference>
<dbReference type="PROSITE" id="PS50835">
    <property type="entry name" value="IG_LIKE"/>
    <property type="match status" value="2"/>
</dbReference>
<dbReference type="RefSeq" id="XP_017579476.2">
    <property type="nucleotide sequence ID" value="XM_017723987.2"/>
</dbReference>
<keyword evidence="2 8" id="KW-0732">Signal</keyword>
<evidence type="ECO:0000256" key="5">
    <source>
        <dbReference type="ARBA" id="ARBA00023180"/>
    </source>
</evidence>
<evidence type="ECO:0000256" key="3">
    <source>
        <dbReference type="ARBA" id="ARBA00022737"/>
    </source>
</evidence>
<dbReference type="PANTHER" id="PTHR11890">
    <property type="entry name" value="INTERLEUKIN-1 RECEPTOR FAMILY MEMBER"/>
    <property type="match status" value="1"/>
</dbReference>
<dbReference type="Pfam" id="PF00047">
    <property type="entry name" value="ig"/>
    <property type="match status" value="1"/>
</dbReference>
<dbReference type="InterPro" id="IPR015621">
    <property type="entry name" value="IL-1_rcpt_fam"/>
</dbReference>
<feature type="domain" description="Ig-like" evidence="9">
    <location>
        <begin position="262"/>
        <end position="367"/>
    </location>
</feature>
<feature type="signal peptide" evidence="8">
    <location>
        <begin position="1"/>
        <end position="26"/>
    </location>
</feature>
<accession>A0A3B4D0K2</accession>
<dbReference type="FunFam" id="2.60.40.10:FF:000188">
    <property type="entry name" value="Interleukin-1 receptor accessory protein-like 1"/>
    <property type="match status" value="1"/>
</dbReference>
<evidence type="ECO:0000256" key="6">
    <source>
        <dbReference type="ARBA" id="ARBA00023319"/>
    </source>
</evidence>
<reference evidence="10" key="2">
    <citation type="submission" date="2025-08" db="UniProtKB">
        <authorList>
            <consortium name="Ensembl"/>
        </authorList>
    </citation>
    <scope>IDENTIFICATION</scope>
</reference>
<evidence type="ECO:0000256" key="8">
    <source>
        <dbReference type="SAM" id="SignalP"/>
    </source>
</evidence>
<keyword evidence="7" id="KW-0472">Membrane</keyword>
<keyword evidence="6" id="KW-0393">Immunoglobulin domain</keyword>